<dbReference type="GO" id="GO:0005666">
    <property type="term" value="C:RNA polymerase III complex"/>
    <property type="evidence" value="ECO:0007669"/>
    <property type="project" value="UniProtKB-UniRule"/>
</dbReference>
<evidence type="ECO:0000256" key="2">
    <source>
        <dbReference type="ARBA" id="ARBA00011038"/>
    </source>
</evidence>
<dbReference type="InterPro" id="IPR016049">
    <property type="entry name" value="RNA_pol_Rpc34-like"/>
</dbReference>
<dbReference type="GO" id="GO:0006383">
    <property type="term" value="P:transcription by RNA polymerase III"/>
    <property type="evidence" value="ECO:0007669"/>
    <property type="project" value="UniProtKB-UniRule"/>
</dbReference>
<dbReference type="Gene3D" id="1.10.10.10">
    <property type="entry name" value="Winged helix-like DNA-binding domain superfamily/Winged helix DNA-binding domain"/>
    <property type="match status" value="1"/>
</dbReference>
<dbReference type="Pfam" id="PF05158">
    <property type="entry name" value="RNA_pol_Rpc34"/>
    <property type="match status" value="1"/>
</dbReference>
<dbReference type="InterPro" id="IPR007832">
    <property type="entry name" value="RNA_pol_Rpc34"/>
</dbReference>
<dbReference type="AlphaFoldDB" id="A0AAQ3R9M3"/>
<keyword evidence="4 6" id="KW-0804">Transcription</keyword>
<dbReference type="FunFam" id="1.10.10.10:FF:000116">
    <property type="entry name" value="DNA-directed RNA polymerase III subunit RPC6"/>
    <property type="match status" value="1"/>
</dbReference>
<dbReference type="PANTHER" id="PTHR12780">
    <property type="entry name" value="RNA POLYMERASE III DNA DIRECTED , 39KD SUBUNIT-RELATED"/>
    <property type="match status" value="1"/>
</dbReference>
<comment type="function">
    <text evidence="6">DNA-dependent RNA polymerase catalyzes the transcription of DNA into RNA using the four ribonucleoside triphosphates as substrates. Specific peripheric component of RNA polymerase III which synthesizes small RNAs, such as 5S rRNA and tRNAs.</text>
</comment>
<evidence type="ECO:0000256" key="7">
    <source>
        <dbReference type="SAM" id="MobiDB-lite"/>
    </source>
</evidence>
<keyword evidence="9" id="KW-1185">Reference proteome</keyword>
<reference evidence="8 9" key="1">
    <citation type="submission" date="2023-11" db="EMBL/GenBank/DDBJ databases">
        <title>An acidophilic fungus is an integral part of prey digestion in a carnivorous sundew plant.</title>
        <authorList>
            <person name="Tsai I.J."/>
        </authorList>
    </citation>
    <scope>NUCLEOTIDE SEQUENCE [LARGE SCALE GENOMIC DNA]</scope>
    <source>
        <strain evidence="8">169a</strain>
    </source>
</reference>
<dbReference type="Proteomes" id="UP001303373">
    <property type="component" value="Chromosome 5"/>
</dbReference>
<proteinExistence type="inferred from homology"/>
<protein>
    <recommendedName>
        <fullName evidence="6">DNA-directed RNA polymerase III subunit RPC6</fullName>
        <shortName evidence="6">RNA polymerase III subunit C6</shortName>
    </recommendedName>
</protein>
<keyword evidence="5 6" id="KW-0539">Nucleus</keyword>
<feature type="compositionally biased region" description="Basic residues" evidence="7">
    <location>
        <begin position="217"/>
        <end position="229"/>
    </location>
</feature>
<evidence type="ECO:0000256" key="1">
    <source>
        <dbReference type="ARBA" id="ARBA00004123"/>
    </source>
</evidence>
<comment type="subcellular location">
    <subcellularLocation>
        <location evidence="1 6">Nucleus</location>
    </subcellularLocation>
</comment>
<dbReference type="GO" id="GO:0005654">
    <property type="term" value="C:nucleoplasm"/>
    <property type="evidence" value="ECO:0007669"/>
    <property type="project" value="UniProtKB-ARBA"/>
</dbReference>
<gene>
    <name evidence="8" type="ORF">R9X50_00370200</name>
</gene>
<dbReference type="InterPro" id="IPR036388">
    <property type="entry name" value="WH-like_DNA-bd_sf"/>
</dbReference>
<name>A0AAQ3R9M3_9PEZI</name>
<evidence type="ECO:0000256" key="5">
    <source>
        <dbReference type="ARBA" id="ARBA00023242"/>
    </source>
</evidence>
<sequence>MSLSDAGEKLYQELLKTTNASPEGLKKVFFQEDLAAFASDAAGSVAELMSLVAELSQAMLFRTSKLGGRLCWSIRPQSAAKAIKALNADEQTVYTYVEEAHEKGIWIKDVKKRTNINPTVVQKAMAKLESSRLVKSVKNVRNPAQKTYILFHLSPSEDVTGGSFFDAGDLDESLIEELSNLIIFHVRQQSWVDQKSKRPRRDLTPLSDDDEDDDHRHRTNAVHGKKRKLGASQHDTIDIEDSIPAPSRSALLHKEIQNDPVTAIVYPAYTRTYPTTASIHNFITTTDAIRATKAETLTVSEIQDIINVLVWDDKLEQVGTGGYRTVRGVNFRPPGFPTDEPEGEDGEGWAGNALTQAPCGRCPVFDLCHDSGPINAGSCTYFSEWLGDSLD</sequence>
<evidence type="ECO:0000256" key="3">
    <source>
        <dbReference type="ARBA" id="ARBA00022478"/>
    </source>
</evidence>
<evidence type="ECO:0000256" key="6">
    <source>
        <dbReference type="PIRNR" id="PIRNR028763"/>
    </source>
</evidence>
<evidence type="ECO:0000256" key="4">
    <source>
        <dbReference type="ARBA" id="ARBA00023163"/>
    </source>
</evidence>
<organism evidence="8 9">
    <name type="scientific">Acrodontium crateriforme</name>
    <dbReference type="NCBI Taxonomy" id="150365"/>
    <lineage>
        <taxon>Eukaryota</taxon>
        <taxon>Fungi</taxon>
        <taxon>Dikarya</taxon>
        <taxon>Ascomycota</taxon>
        <taxon>Pezizomycotina</taxon>
        <taxon>Dothideomycetes</taxon>
        <taxon>Dothideomycetidae</taxon>
        <taxon>Mycosphaerellales</taxon>
        <taxon>Teratosphaeriaceae</taxon>
        <taxon>Acrodontium</taxon>
    </lineage>
</organism>
<keyword evidence="3 6" id="KW-0240">DNA-directed RNA polymerase</keyword>
<evidence type="ECO:0000313" key="8">
    <source>
        <dbReference type="EMBL" id="WPH00871.1"/>
    </source>
</evidence>
<dbReference type="EMBL" id="CP138584">
    <property type="protein sequence ID" value="WPH00871.1"/>
    <property type="molecule type" value="Genomic_DNA"/>
</dbReference>
<accession>A0AAQ3R9M3</accession>
<dbReference type="SUPFAM" id="SSF46785">
    <property type="entry name" value="Winged helix' DNA-binding domain"/>
    <property type="match status" value="1"/>
</dbReference>
<feature type="region of interest" description="Disordered" evidence="7">
    <location>
        <begin position="194"/>
        <end position="231"/>
    </location>
</feature>
<evidence type="ECO:0000313" key="9">
    <source>
        <dbReference type="Proteomes" id="UP001303373"/>
    </source>
</evidence>
<dbReference type="GO" id="GO:0005737">
    <property type="term" value="C:cytoplasm"/>
    <property type="evidence" value="ECO:0007669"/>
    <property type="project" value="UniProtKB-ARBA"/>
</dbReference>
<dbReference type="InterPro" id="IPR036390">
    <property type="entry name" value="WH_DNA-bd_sf"/>
</dbReference>
<dbReference type="PIRSF" id="PIRSF028763">
    <property type="entry name" value="RNA_pol_Rpc34"/>
    <property type="match status" value="1"/>
</dbReference>
<comment type="similarity">
    <text evidence="2 6">Belongs to the eukaryotic RPC34/RPC39 RNA polymerase subunit family.</text>
</comment>